<dbReference type="PANTHER" id="PTHR43289">
    <property type="entry name" value="MITOGEN-ACTIVATED PROTEIN KINASE KINASE KINASE 20-RELATED"/>
    <property type="match status" value="1"/>
</dbReference>
<dbReference type="RefSeq" id="WP_029312638.1">
    <property type="nucleotide sequence ID" value="NZ_FTNE01000019.1"/>
</dbReference>
<dbReference type="InterPro" id="IPR011009">
    <property type="entry name" value="Kinase-like_dom_sf"/>
</dbReference>
<feature type="binding site" evidence="7">
    <location>
        <position position="41"/>
    </location>
    <ligand>
        <name>ATP</name>
        <dbReference type="ChEBI" id="CHEBI:30616"/>
    </ligand>
</feature>
<gene>
    <name evidence="9" type="ORF">SAMN05421828_1195</name>
</gene>
<dbReference type="GO" id="GO:0005524">
    <property type="term" value="F:ATP binding"/>
    <property type="evidence" value="ECO:0007669"/>
    <property type="project" value="UniProtKB-UniRule"/>
</dbReference>
<evidence type="ECO:0000256" key="3">
    <source>
        <dbReference type="ARBA" id="ARBA00022679"/>
    </source>
</evidence>
<dbReference type="InterPro" id="IPR000719">
    <property type="entry name" value="Prot_kinase_dom"/>
</dbReference>
<sequence>MAGDDPATLGKYDVVRPLGRGAMGVVFEGFDPIITRRVAIKTVRLDRIDETEGAEDLLRFKREAQAAGRLTHPNIVGVYDYGETDALAYIVMEFVEGDTLKFLLDRGDRFTPADAVAMMESLLAGIAYSHDNGVIHRDIKPANVMITRDGRVKLADFGVARIESSSLTQAGTMIGTPSYMSPEQFMGQTIDSRTDIYSAGVLLYQLLTGEKPFEGSVTAIMHKVLNTEPPPPSALSVSVAPALDAVVRRAMAKRPEDRFAGARDFAQALRDATATADDADATMIATPARPTMRVADEPAVRPRRTGLIAGIAGAALIAAGIAAFMVTRHPAPHAAAPPKTAAVARPVAPAPQPSLATLRHKLAAAVAPISCTLLHGTISPGGAALTGIVGTGEQQALNTAATSAIPPLPVTLALEPFTGPYCGVLDAVRADAPPFAADPDRLRLRLAHHATRLVAGQHIVVDLTLPDFAGYAEVDYISSSGAIYRLYPSPALPAALLPASDHLVLGKSAAASWAVAKPFGRDMILAIASSAPINTMPKSLSGDMKAFLPALKATLAKLQAQGATIRTAAIVLDTVPQ</sequence>
<keyword evidence="10" id="KW-1185">Reference proteome</keyword>
<evidence type="ECO:0000313" key="9">
    <source>
        <dbReference type="EMBL" id="SIR20100.1"/>
    </source>
</evidence>
<evidence type="ECO:0000256" key="1">
    <source>
        <dbReference type="ARBA" id="ARBA00012513"/>
    </source>
</evidence>
<dbReference type="PROSITE" id="PS00107">
    <property type="entry name" value="PROTEIN_KINASE_ATP"/>
    <property type="match status" value="1"/>
</dbReference>
<evidence type="ECO:0000256" key="7">
    <source>
        <dbReference type="PROSITE-ProRule" id="PRU10141"/>
    </source>
</evidence>
<dbReference type="Gene3D" id="3.30.200.20">
    <property type="entry name" value="Phosphorylase Kinase, domain 1"/>
    <property type="match status" value="1"/>
</dbReference>
<dbReference type="Gene3D" id="1.10.510.10">
    <property type="entry name" value="Transferase(Phosphotransferase) domain 1"/>
    <property type="match status" value="1"/>
</dbReference>
<keyword evidence="2 9" id="KW-0723">Serine/threonine-protein kinase</keyword>
<dbReference type="GO" id="GO:0004674">
    <property type="term" value="F:protein serine/threonine kinase activity"/>
    <property type="evidence" value="ECO:0007669"/>
    <property type="project" value="UniProtKB-KW"/>
</dbReference>
<dbReference type="EMBL" id="FTNE01000019">
    <property type="protein sequence ID" value="SIR20100.1"/>
    <property type="molecule type" value="Genomic_DNA"/>
</dbReference>
<evidence type="ECO:0000256" key="2">
    <source>
        <dbReference type="ARBA" id="ARBA00022527"/>
    </source>
</evidence>
<dbReference type="CDD" id="cd14014">
    <property type="entry name" value="STKc_PknB_like"/>
    <property type="match status" value="1"/>
</dbReference>
<keyword evidence="6 7" id="KW-0067">ATP-binding</keyword>
<dbReference type="PROSITE" id="PS50011">
    <property type="entry name" value="PROTEIN_KINASE_DOM"/>
    <property type="match status" value="1"/>
</dbReference>
<keyword evidence="4 7" id="KW-0547">Nucleotide-binding</keyword>
<dbReference type="PROSITE" id="PS00108">
    <property type="entry name" value="PROTEIN_KINASE_ST"/>
    <property type="match status" value="1"/>
</dbReference>
<dbReference type="OrthoDB" id="9801841at2"/>
<reference evidence="9 10" key="1">
    <citation type="submission" date="2017-01" db="EMBL/GenBank/DDBJ databases">
        <authorList>
            <person name="Varghese N."/>
            <person name="Submissions S."/>
        </authorList>
    </citation>
    <scope>NUCLEOTIDE SEQUENCE [LARGE SCALE GENOMIC DNA]</scope>
    <source>
        <strain evidence="9 10">ATCC 35905</strain>
    </source>
</reference>
<dbReference type="AlphaFoldDB" id="A0A8G2FEZ4"/>
<dbReference type="InterPro" id="IPR025493">
    <property type="entry name" value="DUF4384"/>
</dbReference>
<organism evidence="9 10">
    <name type="scientific">Acidiphilium rubrum</name>
    <dbReference type="NCBI Taxonomy" id="526"/>
    <lineage>
        <taxon>Bacteria</taxon>
        <taxon>Pseudomonadati</taxon>
        <taxon>Pseudomonadota</taxon>
        <taxon>Alphaproteobacteria</taxon>
        <taxon>Acetobacterales</taxon>
        <taxon>Acidocellaceae</taxon>
        <taxon>Acidiphilium</taxon>
    </lineage>
</organism>
<feature type="domain" description="Protein kinase" evidence="8">
    <location>
        <begin position="12"/>
        <end position="270"/>
    </location>
</feature>
<dbReference type="EC" id="2.7.11.1" evidence="1"/>
<keyword evidence="5 9" id="KW-0418">Kinase</keyword>
<comment type="caution">
    <text evidence="9">The sequence shown here is derived from an EMBL/GenBank/DDBJ whole genome shotgun (WGS) entry which is preliminary data.</text>
</comment>
<evidence type="ECO:0000313" key="10">
    <source>
        <dbReference type="Proteomes" id="UP000186308"/>
    </source>
</evidence>
<keyword evidence="3" id="KW-0808">Transferase</keyword>
<dbReference type="Pfam" id="PF14326">
    <property type="entry name" value="DUF4384"/>
    <property type="match status" value="1"/>
</dbReference>
<dbReference type="SMART" id="SM00220">
    <property type="entry name" value="S_TKc"/>
    <property type="match status" value="1"/>
</dbReference>
<dbReference type="PANTHER" id="PTHR43289:SF30">
    <property type="entry name" value="NON-SPECIFIC SERINE_THREONINE PROTEIN KINASE"/>
    <property type="match status" value="1"/>
</dbReference>
<dbReference type="InterPro" id="IPR008271">
    <property type="entry name" value="Ser/Thr_kinase_AS"/>
</dbReference>
<dbReference type="InterPro" id="IPR017441">
    <property type="entry name" value="Protein_kinase_ATP_BS"/>
</dbReference>
<protein>
    <recommendedName>
        <fullName evidence="1">non-specific serine/threonine protein kinase</fullName>
        <ecNumber evidence="1">2.7.11.1</ecNumber>
    </recommendedName>
</protein>
<proteinExistence type="predicted"/>
<dbReference type="Pfam" id="PF00069">
    <property type="entry name" value="Pkinase"/>
    <property type="match status" value="1"/>
</dbReference>
<accession>A0A8G2FEZ4</accession>
<dbReference type="SUPFAM" id="SSF56112">
    <property type="entry name" value="Protein kinase-like (PK-like)"/>
    <property type="match status" value="1"/>
</dbReference>
<evidence type="ECO:0000259" key="8">
    <source>
        <dbReference type="PROSITE" id="PS50011"/>
    </source>
</evidence>
<dbReference type="Proteomes" id="UP000186308">
    <property type="component" value="Unassembled WGS sequence"/>
</dbReference>
<evidence type="ECO:0000256" key="6">
    <source>
        <dbReference type="ARBA" id="ARBA00022840"/>
    </source>
</evidence>
<name>A0A8G2FEZ4_ACIRU</name>
<dbReference type="FunFam" id="1.10.510.10:FF:000021">
    <property type="entry name" value="Serine/threonine protein kinase"/>
    <property type="match status" value="1"/>
</dbReference>
<evidence type="ECO:0000256" key="4">
    <source>
        <dbReference type="ARBA" id="ARBA00022741"/>
    </source>
</evidence>
<evidence type="ECO:0000256" key="5">
    <source>
        <dbReference type="ARBA" id="ARBA00022777"/>
    </source>
</evidence>